<name>A0A1H0PZK1_9PSED</name>
<organism evidence="1 3">
    <name type="scientific">Pseudomonas extremorientalis</name>
    <dbReference type="NCBI Taxonomy" id="169669"/>
    <lineage>
        <taxon>Bacteria</taxon>
        <taxon>Pseudomonadati</taxon>
        <taxon>Pseudomonadota</taxon>
        <taxon>Gammaproteobacteria</taxon>
        <taxon>Pseudomonadales</taxon>
        <taxon>Pseudomonadaceae</taxon>
        <taxon>Pseudomonas</taxon>
    </lineage>
</organism>
<dbReference type="Proteomes" id="UP000182654">
    <property type="component" value="Chromosome I"/>
</dbReference>
<dbReference type="EMBL" id="MDGK01000017">
    <property type="protein sequence ID" value="OIN10795.1"/>
    <property type="molecule type" value="Genomic_DNA"/>
</dbReference>
<accession>A0A1H0PZK1</accession>
<proteinExistence type="predicted"/>
<evidence type="ECO:0000313" key="3">
    <source>
        <dbReference type="Proteomes" id="UP000181686"/>
    </source>
</evidence>
<dbReference type="EMBL" id="LT629708">
    <property type="protein sequence ID" value="SDP09809.1"/>
    <property type="molecule type" value="Genomic_DNA"/>
</dbReference>
<evidence type="ECO:0000313" key="1">
    <source>
        <dbReference type="EMBL" id="OIN10795.1"/>
    </source>
</evidence>
<keyword evidence="4" id="KW-1185">Reference proteome</keyword>
<evidence type="ECO:0000313" key="2">
    <source>
        <dbReference type="EMBL" id="SDP09809.1"/>
    </source>
</evidence>
<dbReference type="AlphaFoldDB" id="A0A1H0PZK1"/>
<protein>
    <submittedName>
        <fullName evidence="1">Uncharacterized protein</fullName>
    </submittedName>
</protein>
<reference evidence="1 3" key="1">
    <citation type="submission" date="2016-08" db="EMBL/GenBank/DDBJ databases">
        <title>Draft genome sequence of the type strain of Pseudomonas extremorientalis LMG 19695T isolated from drinking water reservoir.</title>
        <authorList>
            <person name="Tambong J.T."/>
        </authorList>
    </citation>
    <scope>NUCLEOTIDE SEQUENCE [LARGE SCALE GENOMIC DNA]</scope>
    <source>
        <strain evidence="1 3">LMG 19695</strain>
    </source>
</reference>
<sequence>MPETQTPSETAQWFAMLGLGDVPHYSVISITLSNEPIEHWFYKRNRLRPESLKLELLVPSTGGWRVDLARHDKLFQTQWRLGDDLRVESQQLRYLKLVEWPRLLSVMDFPQLIGSLERTLQVSFLPHADIGARLLEPETLASNPQLRQWLTPCASSLGWNRKVQPG</sequence>
<gene>
    <name evidence="1" type="ORF">BFN10_08890</name>
    <name evidence="2" type="ORF">SAMN04490184_2285</name>
</gene>
<evidence type="ECO:0000313" key="4">
    <source>
        <dbReference type="Proteomes" id="UP000182654"/>
    </source>
</evidence>
<dbReference type="RefSeq" id="WP_071489362.1">
    <property type="nucleotide sequence ID" value="NZ_LT629708.1"/>
</dbReference>
<dbReference type="Proteomes" id="UP000181686">
    <property type="component" value="Unassembled WGS sequence"/>
</dbReference>
<reference evidence="2 4" key="2">
    <citation type="submission" date="2016-10" db="EMBL/GenBank/DDBJ databases">
        <authorList>
            <person name="Varghese N."/>
            <person name="Submissions S."/>
        </authorList>
    </citation>
    <scope>NUCLEOTIDE SEQUENCE [LARGE SCALE GENOMIC DNA]</scope>
    <source>
        <strain evidence="2 4">BS2774</strain>
    </source>
</reference>